<sequence>MYTKQTKKMLTISILEILKKYTDEKHRLSQKDIVEILEREYDMKVDRKSVKRNLLSLVDFGYDIEYTENVRINKNGEEETLYTDWYLEKSFTDSELRLLIDSLLFSKHIPAKQCKELIGKIEDLSNCYFKSRIGNISKLTGSSSENMQLFYTIDVLDDAISKGKKVAFYYNEYGIDKHLHPRKNKDGVVRDYIINPYQMAAVNGKYYLICNYDKYDDVSNYRLDRITNIRMLADPVKPMKEVKGLENGLNLSKHISEHIYMYTGESVPVKFQAKKYLLSELIDWFGTNIQFLEETEEDIIARVVVNLEAMRKWAFQYALHVKILSPEKLVESMRNDIKIAAERYDV</sequence>
<dbReference type="PANTHER" id="PTHR34580:SF1">
    <property type="entry name" value="PROTEIN PAFC"/>
    <property type="match status" value="1"/>
</dbReference>
<dbReference type="AlphaFoldDB" id="A0A415UFS3"/>
<accession>A0A415UFS3</accession>
<dbReference type="RefSeq" id="WP_118359215.1">
    <property type="nucleotide sequence ID" value="NZ_JAQDKF010000005.1"/>
</dbReference>
<proteinExistence type="predicted"/>
<dbReference type="PROSITE" id="PS52050">
    <property type="entry name" value="WYL"/>
    <property type="match status" value="1"/>
</dbReference>
<evidence type="ECO:0000259" key="1">
    <source>
        <dbReference type="Pfam" id="PF13280"/>
    </source>
</evidence>
<dbReference type="Proteomes" id="UP000284742">
    <property type="component" value="Unassembled WGS sequence"/>
</dbReference>
<evidence type="ECO:0000313" key="4">
    <source>
        <dbReference type="Proteomes" id="UP000284742"/>
    </source>
</evidence>
<dbReference type="EMBL" id="QSHK01000009">
    <property type="protein sequence ID" value="RHC05169.1"/>
    <property type="molecule type" value="Genomic_DNA"/>
</dbReference>
<dbReference type="Pfam" id="PF13280">
    <property type="entry name" value="WYL"/>
    <property type="match status" value="1"/>
</dbReference>
<comment type="caution">
    <text evidence="3">The sequence shown here is derived from an EMBL/GenBank/DDBJ whole genome shotgun (WGS) entry which is preliminary data.</text>
</comment>
<evidence type="ECO:0000313" key="3">
    <source>
        <dbReference type="EMBL" id="RHN16885.1"/>
    </source>
</evidence>
<feature type="domain" description="WYL" evidence="1">
    <location>
        <begin position="153"/>
        <end position="231"/>
    </location>
</feature>
<dbReference type="InterPro" id="IPR026881">
    <property type="entry name" value="WYL_dom"/>
</dbReference>
<gene>
    <name evidence="2" type="ORF">DW860_12075</name>
    <name evidence="3" type="ORF">DWZ24_07335</name>
</gene>
<dbReference type="EMBL" id="QRQQ01000004">
    <property type="protein sequence ID" value="RHN16885.1"/>
    <property type="molecule type" value="Genomic_DNA"/>
</dbReference>
<organism evidence="3 5">
    <name type="scientific">Dorea formicigenerans</name>
    <dbReference type="NCBI Taxonomy" id="39486"/>
    <lineage>
        <taxon>Bacteria</taxon>
        <taxon>Bacillati</taxon>
        <taxon>Bacillota</taxon>
        <taxon>Clostridia</taxon>
        <taxon>Lachnospirales</taxon>
        <taxon>Lachnospiraceae</taxon>
        <taxon>Dorea</taxon>
    </lineage>
</organism>
<evidence type="ECO:0000313" key="5">
    <source>
        <dbReference type="Proteomes" id="UP000285652"/>
    </source>
</evidence>
<dbReference type="InterPro" id="IPR051534">
    <property type="entry name" value="CBASS_pafABC_assoc_protein"/>
</dbReference>
<evidence type="ECO:0000313" key="2">
    <source>
        <dbReference type="EMBL" id="RHC05169.1"/>
    </source>
</evidence>
<dbReference type="Proteomes" id="UP000285652">
    <property type="component" value="Unassembled WGS sequence"/>
</dbReference>
<reference evidence="4 5" key="1">
    <citation type="submission" date="2018-08" db="EMBL/GenBank/DDBJ databases">
        <title>A genome reference for cultivated species of the human gut microbiota.</title>
        <authorList>
            <person name="Zou Y."/>
            <person name="Xue W."/>
            <person name="Luo G."/>
        </authorList>
    </citation>
    <scope>NUCLEOTIDE SEQUENCE [LARGE SCALE GENOMIC DNA]</scope>
    <source>
        <strain evidence="3 5">AF31-13BH</strain>
        <strain evidence="2 4">AM37-5</strain>
    </source>
</reference>
<protein>
    <submittedName>
        <fullName evidence="3">WYL domain-containing protein</fullName>
    </submittedName>
</protein>
<name>A0A415UFS3_9FIRM</name>
<dbReference type="PANTHER" id="PTHR34580">
    <property type="match status" value="1"/>
</dbReference>